<evidence type="ECO:0000313" key="3">
    <source>
        <dbReference type="Proteomes" id="UP000598271"/>
    </source>
</evidence>
<evidence type="ECO:0000256" key="1">
    <source>
        <dbReference type="SAM" id="Phobius"/>
    </source>
</evidence>
<evidence type="ECO:0000313" key="2">
    <source>
        <dbReference type="EMBL" id="GHB51899.1"/>
    </source>
</evidence>
<organism evidence="2 3">
    <name type="scientific">Persicitalea jodogahamensis</name>
    <dbReference type="NCBI Taxonomy" id="402147"/>
    <lineage>
        <taxon>Bacteria</taxon>
        <taxon>Pseudomonadati</taxon>
        <taxon>Bacteroidota</taxon>
        <taxon>Cytophagia</taxon>
        <taxon>Cytophagales</taxon>
        <taxon>Spirosomataceae</taxon>
        <taxon>Persicitalea</taxon>
    </lineage>
</organism>
<keyword evidence="1" id="KW-0472">Membrane</keyword>
<accession>A0A8J3D4K4</accession>
<name>A0A8J3D4K4_9BACT</name>
<keyword evidence="1" id="KW-1133">Transmembrane helix</keyword>
<keyword evidence="1" id="KW-0812">Transmembrane</keyword>
<comment type="caution">
    <text evidence="2">The sequence shown here is derived from an EMBL/GenBank/DDBJ whole genome shotgun (WGS) entry which is preliminary data.</text>
</comment>
<feature type="transmembrane region" description="Helical" evidence="1">
    <location>
        <begin position="107"/>
        <end position="128"/>
    </location>
</feature>
<feature type="transmembrane region" description="Helical" evidence="1">
    <location>
        <begin position="76"/>
        <end position="95"/>
    </location>
</feature>
<dbReference type="Proteomes" id="UP000598271">
    <property type="component" value="Unassembled WGS sequence"/>
</dbReference>
<protein>
    <submittedName>
        <fullName evidence="2">Uncharacterized protein</fullName>
    </submittedName>
</protein>
<keyword evidence="3" id="KW-1185">Reference proteome</keyword>
<gene>
    <name evidence="2" type="ORF">GCM10007390_00600</name>
</gene>
<sequence>MPDLVAVNFAPSGAAENYLEKSTIFYIAMGLIIFNNVVIRAVAKQIGKVPINLLPLPNRRVWADHREELDEHLTNWLYCLVAAINTIVALSLFALGTLNSNQFRQDVFSFAWLFYLGFGMLIVIFIALPVRLMRPPVPEISLD</sequence>
<dbReference type="EMBL" id="BMXF01000001">
    <property type="protein sequence ID" value="GHB51899.1"/>
    <property type="molecule type" value="Genomic_DNA"/>
</dbReference>
<reference evidence="2 3" key="1">
    <citation type="journal article" date="2014" name="Int. J. Syst. Evol. Microbiol.">
        <title>Complete genome sequence of Corynebacterium casei LMG S-19264T (=DSM 44701T), isolated from a smear-ripened cheese.</title>
        <authorList>
            <consortium name="US DOE Joint Genome Institute (JGI-PGF)"/>
            <person name="Walter F."/>
            <person name="Albersmeier A."/>
            <person name="Kalinowski J."/>
            <person name="Ruckert C."/>
        </authorList>
    </citation>
    <scope>NUCLEOTIDE SEQUENCE [LARGE SCALE GENOMIC DNA]</scope>
    <source>
        <strain evidence="2 3">KCTC 12866</strain>
    </source>
</reference>
<proteinExistence type="predicted"/>
<feature type="transmembrane region" description="Helical" evidence="1">
    <location>
        <begin position="24"/>
        <end position="43"/>
    </location>
</feature>
<dbReference type="AlphaFoldDB" id="A0A8J3D4K4"/>